<feature type="transmembrane region" description="Helical" evidence="2">
    <location>
        <begin position="171"/>
        <end position="188"/>
    </location>
</feature>
<name>A0A370BHC5_9ACTN</name>
<feature type="region of interest" description="Disordered" evidence="1">
    <location>
        <begin position="200"/>
        <end position="239"/>
    </location>
</feature>
<keyword evidence="4" id="KW-1185">Reference proteome</keyword>
<comment type="caution">
    <text evidence="3">The sequence shown here is derived from an EMBL/GenBank/DDBJ whole genome shotgun (WGS) entry which is preliminary data.</text>
</comment>
<feature type="transmembrane region" description="Helical" evidence="2">
    <location>
        <begin position="15"/>
        <end position="39"/>
    </location>
</feature>
<keyword evidence="2" id="KW-0472">Membrane</keyword>
<evidence type="ECO:0000256" key="1">
    <source>
        <dbReference type="SAM" id="MobiDB-lite"/>
    </source>
</evidence>
<keyword evidence="2" id="KW-0812">Transmembrane</keyword>
<feature type="transmembrane region" description="Helical" evidence="2">
    <location>
        <begin position="141"/>
        <end position="159"/>
    </location>
</feature>
<sequence length="239" mass="26346">MLVTMLVDVAAPIGLYYGLTAFGVSDLIALMAGAVVPALATLIRFARTRRIDMLGVFVTSMLVLSLIVSATGGSVRLLLVRDGWLTGVAGLGFLMSLRARRPLAFGFSRRLLERRTAGNRNWDDLWEENARFRRIWQITTVIWGFGLLVDMGVRTLMAYTLPVHLVPALNGAQYGVFMVLMLVIVNVYHARAGLWEILSPPEDERSGRDEHSGRDERSGHDGVTGSDRGTGSDDKRTAR</sequence>
<keyword evidence="2" id="KW-1133">Transmembrane helix</keyword>
<dbReference type="EMBL" id="QQNA01000014">
    <property type="protein sequence ID" value="RDG39654.1"/>
    <property type="molecule type" value="Genomic_DNA"/>
</dbReference>
<gene>
    <name evidence="3" type="ORF">DVH02_02740</name>
</gene>
<proteinExistence type="predicted"/>
<dbReference type="Proteomes" id="UP000253741">
    <property type="component" value="Unassembled WGS sequence"/>
</dbReference>
<evidence type="ECO:0000313" key="3">
    <source>
        <dbReference type="EMBL" id="RDG39654.1"/>
    </source>
</evidence>
<feature type="transmembrane region" description="Helical" evidence="2">
    <location>
        <begin position="83"/>
        <end position="100"/>
    </location>
</feature>
<organism evidence="3 4">
    <name type="scientific">Streptomyces corynorhini</name>
    <dbReference type="NCBI Taxonomy" id="2282652"/>
    <lineage>
        <taxon>Bacteria</taxon>
        <taxon>Bacillati</taxon>
        <taxon>Actinomycetota</taxon>
        <taxon>Actinomycetes</taxon>
        <taxon>Kitasatosporales</taxon>
        <taxon>Streptomycetaceae</taxon>
        <taxon>Streptomyces</taxon>
    </lineage>
</organism>
<evidence type="ECO:0000313" key="4">
    <source>
        <dbReference type="Proteomes" id="UP000253741"/>
    </source>
</evidence>
<dbReference type="AlphaFoldDB" id="A0A370BHC5"/>
<evidence type="ECO:0000256" key="2">
    <source>
        <dbReference type="SAM" id="Phobius"/>
    </source>
</evidence>
<feature type="compositionally biased region" description="Basic and acidic residues" evidence="1">
    <location>
        <begin position="230"/>
        <end position="239"/>
    </location>
</feature>
<feature type="transmembrane region" description="Helical" evidence="2">
    <location>
        <begin position="51"/>
        <end position="71"/>
    </location>
</feature>
<reference evidence="3 4" key="1">
    <citation type="submission" date="2018-07" db="EMBL/GenBank/DDBJ databases">
        <title>Streptomyces species from bats.</title>
        <authorList>
            <person name="Dunlap C."/>
        </authorList>
    </citation>
    <scope>NUCLEOTIDE SEQUENCE [LARGE SCALE GENOMIC DNA]</scope>
    <source>
        <strain evidence="3 4">AC230</strain>
    </source>
</reference>
<feature type="compositionally biased region" description="Basic and acidic residues" evidence="1">
    <location>
        <begin position="202"/>
        <end position="220"/>
    </location>
</feature>
<evidence type="ECO:0008006" key="5">
    <source>
        <dbReference type="Google" id="ProtNLM"/>
    </source>
</evidence>
<accession>A0A370BHC5</accession>
<protein>
    <recommendedName>
        <fullName evidence="5">DUF3159 domain-containing protein</fullName>
    </recommendedName>
</protein>
<dbReference type="NCBIfam" id="NF041646">
    <property type="entry name" value="VC0807_fam"/>
    <property type="match status" value="1"/>
</dbReference>